<comment type="caution">
    <text evidence="2">The sequence shown here is derived from an EMBL/GenBank/DDBJ whole genome shotgun (WGS) entry which is preliminary data.</text>
</comment>
<keyword evidence="3" id="KW-1185">Reference proteome</keyword>
<gene>
    <name evidence="2" type="ORF">GCM10010468_55610</name>
</gene>
<sequence>MPSGPAEQRVDELHRLCVIAGTQTFGTGVENLDHVPDELALVRSVLRDDCGMEVHPRPGLDPTSPADFLDGLHAAIDRAPDVLVLYYTGHGFLRQDTELLLPLANGDPGRPATVLPAQALLTELQAAELGEVVVILDVCDSDAAADDLRLWEIRTGAAGRATGRVHLITAARKVEKAQQLAFARAFTAAIQSPGISPNDRYIPLKKLEAEIQHRLGDLYQNVTYHPPRGAEESRAFPNPDSGRRQTSRPLEARAETGWVFCGRDRAVEQVVAFLASTGTGGRCCAITGKSGTGKSILLKWIASASSRRPFPTSDPDAVSVVPEGCVHLRLDAHGQEGYTLLSQVARRFGVEKEPGEPGFFDELDTAHGPKAILIDSIDKAREPDEPISEVLAPLAELSSVRLVVASGAPPRGLPAEEICLDDAVHSDSAEIARLVRSVLVKHANSVHHEATENDLGEMVRWVVERSESVFRWAYRYAIDLAYQTFEEVRALMPDSITDRYAHRLRRISPEGDPHWARDLLAPLAYALGAGMPDHRLWSEVAHRLRARRASEAELEHLLSQAADYLDEASDPGPDGGWRLSSDVADYLIQDADTAAAHTAFTEAMMAALPGGETTGWFRADTYTQRNFAEHALLAGALTPFLDDPEFLLAMDAHRLRRALTLDGRDKARKVRELCESVTVHGSHTENLSQIALLAAAFRLPELADAARRRTTGWTASLADRHGSDAVDVVGPAEARRLVIGTLDGRLLASGPIGGLEPLVQGADPVSAFGTRLVHGVPYVAVGHWSGTVDIHDLVSGETSTIDDLDSRIVACDFGERGLVVATARGWRMHELGVGEGPLVPSGGHALSAVAQADVDGEWIVVGACTDRVRVWAADGTFLREFRTGQRRALTSVVVLDDSIFVASDDGTVFQSDVYGYDGHILFEEFLSAERVTTLSLIRDEGNPRLLVTGKNGTAIIATFDGRDPSHLVTMHVGLAINAAVLPNDRELVICSDVGTARLHI</sequence>
<dbReference type="EMBL" id="BAAAUV010000016">
    <property type="protein sequence ID" value="GAA3226999.1"/>
    <property type="molecule type" value="Genomic_DNA"/>
</dbReference>
<dbReference type="Gene3D" id="3.40.50.300">
    <property type="entry name" value="P-loop containing nucleotide triphosphate hydrolases"/>
    <property type="match status" value="1"/>
</dbReference>
<proteinExistence type="predicted"/>
<evidence type="ECO:0008006" key="4">
    <source>
        <dbReference type="Google" id="ProtNLM"/>
    </source>
</evidence>
<accession>A0ABP6QFN4</accession>
<evidence type="ECO:0000313" key="3">
    <source>
        <dbReference type="Proteomes" id="UP001501237"/>
    </source>
</evidence>
<organism evidence="2 3">
    <name type="scientific">Actinocorallia longicatena</name>
    <dbReference type="NCBI Taxonomy" id="111803"/>
    <lineage>
        <taxon>Bacteria</taxon>
        <taxon>Bacillati</taxon>
        <taxon>Actinomycetota</taxon>
        <taxon>Actinomycetes</taxon>
        <taxon>Streptosporangiales</taxon>
        <taxon>Thermomonosporaceae</taxon>
        <taxon>Actinocorallia</taxon>
    </lineage>
</organism>
<reference evidence="3" key="1">
    <citation type="journal article" date="2019" name="Int. J. Syst. Evol. Microbiol.">
        <title>The Global Catalogue of Microorganisms (GCM) 10K type strain sequencing project: providing services to taxonomists for standard genome sequencing and annotation.</title>
        <authorList>
            <consortium name="The Broad Institute Genomics Platform"/>
            <consortium name="The Broad Institute Genome Sequencing Center for Infectious Disease"/>
            <person name="Wu L."/>
            <person name="Ma J."/>
        </authorList>
    </citation>
    <scope>NUCLEOTIDE SEQUENCE [LARGE SCALE GENOMIC DNA]</scope>
    <source>
        <strain evidence="3">JCM 9377</strain>
    </source>
</reference>
<name>A0ABP6QFN4_9ACTN</name>
<dbReference type="SUPFAM" id="SSF101898">
    <property type="entry name" value="NHL repeat"/>
    <property type="match status" value="1"/>
</dbReference>
<evidence type="ECO:0000256" key="1">
    <source>
        <dbReference type="SAM" id="MobiDB-lite"/>
    </source>
</evidence>
<evidence type="ECO:0000313" key="2">
    <source>
        <dbReference type="EMBL" id="GAA3226999.1"/>
    </source>
</evidence>
<dbReference type="InterPro" id="IPR015943">
    <property type="entry name" value="WD40/YVTN_repeat-like_dom_sf"/>
</dbReference>
<dbReference type="SUPFAM" id="SSF52540">
    <property type="entry name" value="P-loop containing nucleoside triphosphate hydrolases"/>
    <property type="match status" value="1"/>
</dbReference>
<dbReference type="RefSeq" id="WP_344833951.1">
    <property type="nucleotide sequence ID" value="NZ_BAAAUV010000016.1"/>
</dbReference>
<dbReference type="Gene3D" id="3.40.50.1460">
    <property type="match status" value="1"/>
</dbReference>
<dbReference type="Gene3D" id="2.130.10.10">
    <property type="entry name" value="YVTN repeat-like/Quinoprotein amine dehydrogenase"/>
    <property type="match status" value="1"/>
</dbReference>
<dbReference type="Proteomes" id="UP001501237">
    <property type="component" value="Unassembled WGS sequence"/>
</dbReference>
<protein>
    <recommendedName>
        <fullName evidence="4">Caspase domain-containing protein</fullName>
    </recommendedName>
</protein>
<feature type="region of interest" description="Disordered" evidence="1">
    <location>
        <begin position="227"/>
        <end position="249"/>
    </location>
</feature>
<dbReference type="InterPro" id="IPR027417">
    <property type="entry name" value="P-loop_NTPase"/>
</dbReference>